<dbReference type="GeneID" id="25914084"/>
<keyword evidence="3" id="KW-1185">Reference proteome</keyword>
<accession>A0A0L0FAX8</accession>
<name>A0A0L0FAX8_9EUKA</name>
<dbReference type="EMBL" id="KQ245056">
    <property type="protein sequence ID" value="KNC73862.1"/>
    <property type="molecule type" value="Genomic_DNA"/>
</dbReference>
<evidence type="ECO:0000313" key="3">
    <source>
        <dbReference type="Proteomes" id="UP000054560"/>
    </source>
</evidence>
<feature type="region of interest" description="Disordered" evidence="1">
    <location>
        <begin position="1"/>
        <end position="94"/>
    </location>
</feature>
<sequence>MGNHHSRAKVPGNQQMPGSHHFAAGHHLGSTGKATRTVETKPDKLRNNRSDTNRSRTSLNANVGDVDTKESVQESLSEALCDDLGTPDDFQLRH</sequence>
<proteinExistence type="predicted"/>
<reference evidence="2 3" key="1">
    <citation type="submission" date="2011-02" db="EMBL/GenBank/DDBJ databases">
        <title>The Genome Sequence of Sphaeroforma arctica JP610.</title>
        <authorList>
            <consortium name="The Broad Institute Genome Sequencing Platform"/>
            <person name="Russ C."/>
            <person name="Cuomo C."/>
            <person name="Young S.K."/>
            <person name="Zeng Q."/>
            <person name="Gargeya S."/>
            <person name="Alvarado L."/>
            <person name="Berlin A."/>
            <person name="Chapman S.B."/>
            <person name="Chen Z."/>
            <person name="Freedman E."/>
            <person name="Gellesch M."/>
            <person name="Goldberg J."/>
            <person name="Griggs A."/>
            <person name="Gujja S."/>
            <person name="Heilman E."/>
            <person name="Heiman D."/>
            <person name="Howarth C."/>
            <person name="Mehta T."/>
            <person name="Neiman D."/>
            <person name="Pearson M."/>
            <person name="Roberts A."/>
            <person name="Saif S."/>
            <person name="Shea T."/>
            <person name="Shenoy N."/>
            <person name="Sisk P."/>
            <person name="Stolte C."/>
            <person name="Sykes S."/>
            <person name="White J."/>
            <person name="Yandava C."/>
            <person name="Burger G."/>
            <person name="Gray M.W."/>
            <person name="Holland P.W.H."/>
            <person name="King N."/>
            <person name="Lang F.B.F."/>
            <person name="Roger A.J."/>
            <person name="Ruiz-Trillo I."/>
            <person name="Haas B."/>
            <person name="Nusbaum C."/>
            <person name="Birren B."/>
        </authorList>
    </citation>
    <scope>NUCLEOTIDE SEQUENCE [LARGE SCALE GENOMIC DNA]</scope>
    <source>
        <strain evidence="2 3">JP610</strain>
    </source>
</reference>
<dbReference type="Proteomes" id="UP000054560">
    <property type="component" value="Unassembled WGS sequence"/>
</dbReference>
<dbReference type="RefSeq" id="XP_014147764.1">
    <property type="nucleotide sequence ID" value="XM_014292289.1"/>
</dbReference>
<feature type="compositionally biased region" description="Basic and acidic residues" evidence="1">
    <location>
        <begin position="36"/>
        <end position="54"/>
    </location>
</feature>
<protein>
    <submittedName>
        <fullName evidence="2">Uncharacterized protein</fullName>
    </submittedName>
</protein>
<gene>
    <name evidence="2" type="ORF">SARC_13580</name>
</gene>
<dbReference type="AlphaFoldDB" id="A0A0L0FAX8"/>
<feature type="non-terminal residue" evidence="2">
    <location>
        <position position="94"/>
    </location>
</feature>
<evidence type="ECO:0000256" key="1">
    <source>
        <dbReference type="SAM" id="MobiDB-lite"/>
    </source>
</evidence>
<organism evidence="2 3">
    <name type="scientific">Sphaeroforma arctica JP610</name>
    <dbReference type="NCBI Taxonomy" id="667725"/>
    <lineage>
        <taxon>Eukaryota</taxon>
        <taxon>Ichthyosporea</taxon>
        <taxon>Ichthyophonida</taxon>
        <taxon>Sphaeroforma</taxon>
    </lineage>
</organism>
<evidence type="ECO:0000313" key="2">
    <source>
        <dbReference type="EMBL" id="KNC73862.1"/>
    </source>
</evidence>